<keyword evidence="3" id="KW-1185">Reference proteome</keyword>
<evidence type="ECO:0000313" key="2">
    <source>
        <dbReference type="EMBL" id="OSX57272.1"/>
    </source>
</evidence>
<dbReference type="AlphaFoldDB" id="A0A1X6MM81"/>
<gene>
    <name evidence="2" type="ORF">POSPLADRAFT_1061968</name>
</gene>
<dbReference type="RefSeq" id="XP_024334066.1">
    <property type="nucleotide sequence ID" value="XM_024481461.1"/>
</dbReference>
<sequence length="177" mass="19079">MPSSASVRTSRTLPGRKAHENRSHAPFLAPDDPAALPGPRTAFQTLTAIFCRSRVRVPQARCVRVRRTLCGAQGMLGQCASERASLLLRLAAASHHSHMRAYADAEARPPGLRTIRVGAHQGRRSALSKRLDESSRSIGSSALWSEEPIRRLAITDGNTVRWSPLVGGIVAALSEDG</sequence>
<feature type="region of interest" description="Disordered" evidence="1">
    <location>
        <begin position="1"/>
        <end position="36"/>
    </location>
</feature>
<dbReference type="GeneID" id="36326411"/>
<evidence type="ECO:0000313" key="3">
    <source>
        <dbReference type="Proteomes" id="UP000194127"/>
    </source>
</evidence>
<dbReference type="Proteomes" id="UP000194127">
    <property type="component" value="Unassembled WGS sequence"/>
</dbReference>
<name>A0A1X6MM81_9APHY</name>
<dbReference type="EMBL" id="KZ110609">
    <property type="protein sequence ID" value="OSX57272.1"/>
    <property type="molecule type" value="Genomic_DNA"/>
</dbReference>
<organism evidence="2 3">
    <name type="scientific">Postia placenta MAD-698-R-SB12</name>
    <dbReference type="NCBI Taxonomy" id="670580"/>
    <lineage>
        <taxon>Eukaryota</taxon>
        <taxon>Fungi</taxon>
        <taxon>Dikarya</taxon>
        <taxon>Basidiomycota</taxon>
        <taxon>Agaricomycotina</taxon>
        <taxon>Agaricomycetes</taxon>
        <taxon>Polyporales</taxon>
        <taxon>Adustoporiaceae</taxon>
        <taxon>Rhodonia</taxon>
    </lineage>
</organism>
<evidence type="ECO:0000256" key="1">
    <source>
        <dbReference type="SAM" id="MobiDB-lite"/>
    </source>
</evidence>
<protein>
    <submittedName>
        <fullName evidence="2">Uncharacterized protein</fullName>
    </submittedName>
</protein>
<reference evidence="2 3" key="1">
    <citation type="submission" date="2017-04" db="EMBL/GenBank/DDBJ databases">
        <title>Genome Sequence of the Model Brown-Rot Fungus Postia placenta SB12.</title>
        <authorList>
            <consortium name="DOE Joint Genome Institute"/>
            <person name="Gaskell J."/>
            <person name="Kersten P."/>
            <person name="Larrondo L.F."/>
            <person name="Canessa P."/>
            <person name="Martinez D."/>
            <person name="Hibbett D."/>
            <person name="Schmoll M."/>
            <person name="Kubicek C.P."/>
            <person name="Martinez A.T."/>
            <person name="Yadav J."/>
            <person name="Master E."/>
            <person name="Magnuson J.K."/>
            <person name="James T."/>
            <person name="Yaver D."/>
            <person name="Berka R."/>
            <person name="Labutti K."/>
            <person name="Lipzen A."/>
            <person name="Aerts A."/>
            <person name="Barry K."/>
            <person name="Henrissat B."/>
            <person name="Blanchette R."/>
            <person name="Grigoriev I."/>
            <person name="Cullen D."/>
        </authorList>
    </citation>
    <scope>NUCLEOTIDE SEQUENCE [LARGE SCALE GENOMIC DNA]</scope>
    <source>
        <strain evidence="2 3">MAD-698-R-SB12</strain>
    </source>
</reference>
<feature type="compositionally biased region" description="Low complexity" evidence="1">
    <location>
        <begin position="25"/>
        <end position="36"/>
    </location>
</feature>
<accession>A0A1X6MM81</accession>
<proteinExistence type="predicted"/>
<feature type="compositionally biased region" description="Polar residues" evidence="1">
    <location>
        <begin position="1"/>
        <end position="12"/>
    </location>
</feature>